<keyword evidence="11" id="KW-1185">Reference proteome</keyword>
<evidence type="ECO:0000313" key="11">
    <source>
        <dbReference type="Proteomes" id="UP000520767"/>
    </source>
</evidence>
<evidence type="ECO:0000259" key="9">
    <source>
        <dbReference type="Pfam" id="PF13231"/>
    </source>
</evidence>
<keyword evidence="4" id="KW-0808">Transferase</keyword>
<keyword evidence="3" id="KW-0328">Glycosyltransferase</keyword>
<dbReference type="Proteomes" id="UP000520767">
    <property type="component" value="Unassembled WGS sequence"/>
</dbReference>
<comment type="subcellular location">
    <subcellularLocation>
        <location evidence="1">Cell membrane</location>
        <topology evidence="1">Multi-pass membrane protein</topology>
    </subcellularLocation>
</comment>
<dbReference type="GO" id="GO:0005886">
    <property type="term" value="C:plasma membrane"/>
    <property type="evidence" value="ECO:0007669"/>
    <property type="project" value="UniProtKB-SubCell"/>
</dbReference>
<dbReference type="GO" id="GO:0016763">
    <property type="term" value="F:pentosyltransferase activity"/>
    <property type="evidence" value="ECO:0007669"/>
    <property type="project" value="TreeGrafter"/>
</dbReference>
<evidence type="ECO:0000256" key="3">
    <source>
        <dbReference type="ARBA" id="ARBA00022676"/>
    </source>
</evidence>
<gene>
    <name evidence="10" type="ORF">FHR82_004987</name>
</gene>
<dbReference type="InterPro" id="IPR050297">
    <property type="entry name" value="LipidA_mod_glycosyltrf_83"/>
</dbReference>
<feature type="transmembrane region" description="Helical" evidence="8">
    <location>
        <begin position="338"/>
        <end position="356"/>
    </location>
</feature>
<feature type="transmembrane region" description="Helical" evidence="8">
    <location>
        <begin position="254"/>
        <end position="279"/>
    </location>
</feature>
<feature type="transmembrane region" description="Helical" evidence="8">
    <location>
        <begin position="207"/>
        <end position="226"/>
    </location>
</feature>
<proteinExistence type="predicted"/>
<dbReference type="PANTHER" id="PTHR33908">
    <property type="entry name" value="MANNOSYLTRANSFERASE YKCB-RELATED"/>
    <property type="match status" value="1"/>
</dbReference>
<name>A0A7W7Q8Q7_9PSEU</name>
<keyword evidence="2" id="KW-1003">Cell membrane</keyword>
<dbReference type="InterPro" id="IPR038731">
    <property type="entry name" value="RgtA/B/C-like"/>
</dbReference>
<evidence type="ECO:0000256" key="6">
    <source>
        <dbReference type="ARBA" id="ARBA00022989"/>
    </source>
</evidence>
<dbReference type="RefSeq" id="WP_221464218.1">
    <property type="nucleotide sequence ID" value="NZ_JACHJQ010000005.1"/>
</dbReference>
<feature type="transmembrane region" description="Helical" evidence="8">
    <location>
        <begin position="166"/>
        <end position="195"/>
    </location>
</feature>
<keyword evidence="5 8" id="KW-0812">Transmembrane</keyword>
<keyword evidence="6 8" id="KW-1133">Transmembrane helix</keyword>
<evidence type="ECO:0000256" key="4">
    <source>
        <dbReference type="ARBA" id="ARBA00022679"/>
    </source>
</evidence>
<keyword evidence="7 8" id="KW-0472">Membrane</keyword>
<feature type="transmembrane region" description="Helical" evidence="8">
    <location>
        <begin position="20"/>
        <end position="42"/>
    </location>
</feature>
<reference evidence="10 11" key="1">
    <citation type="submission" date="2020-08" db="EMBL/GenBank/DDBJ databases">
        <title>Genomic Encyclopedia of Type Strains, Phase III (KMG-III): the genomes of soil and plant-associated and newly described type strains.</title>
        <authorList>
            <person name="Whitman W."/>
        </authorList>
    </citation>
    <scope>NUCLEOTIDE SEQUENCE [LARGE SCALE GENOMIC DNA]</scope>
    <source>
        <strain evidence="10 11">CECT 8960</strain>
    </source>
</reference>
<evidence type="ECO:0000256" key="1">
    <source>
        <dbReference type="ARBA" id="ARBA00004651"/>
    </source>
</evidence>
<dbReference type="GO" id="GO:0009103">
    <property type="term" value="P:lipopolysaccharide biosynthetic process"/>
    <property type="evidence" value="ECO:0007669"/>
    <property type="project" value="UniProtKB-ARBA"/>
</dbReference>
<evidence type="ECO:0000256" key="2">
    <source>
        <dbReference type="ARBA" id="ARBA00022475"/>
    </source>
</evidence>
<dbReference type="EMBL" id="JACHJQ010000005">
    <property type="protein sequence ID" value="MBB4908734.1"/>
    <property type="molecule type" value="Genomic_DNA"/>
</dbReference>
<protein>
    <recommendedName>
        <fullName evidence="9">Glycosyltransferase RgtA/B/C/D-like domain-containing protein</fullName>
    </recommendedName>
</protein>
<dbReference type="PANTHER" id="PTHR33908:SF11">
    <property type="entry name" value="MEMBRANE PROTEIN"/>
    <property type="match status" value="1"/>
</dbReference>
<feature type="transmembrane region" description="Helical" evidence="8">
    <location>
        <begin position="128"/>
        <end position="154"/>
    </location>
</feature>
<organism evidence="10 11">
    <name type="scientific">Actinophytocola algeriensis</name>
    <dbReference type="NCBI Taxonomy" id="1768010"/>
    <lineage>
        <taxon>Bacteria</taxon>
        <taxon>Bacillati</taxon>
        <taxon>Actinomycetota</taxon>
        <taxon>Actinomycetes</taxon>
        <taxon>Pseudonocardiales</taxon>
        <taxon>Pseudonocardiaceae</taxon>
    </lineage>
</organism>
<feature type="transmembrane region" description="Helical" evidence="8">
    <location>
        <begin position="286"/>
        <end position="303"/>
    </location>
</feature>
<feature type="transmembrane region" description="Helical" evidence="8">
    <location>
        <begin position="309"/>
        <end position="326"/>
    </location>
</feature>
<evidence type="ECO:0000256" key="8">
    <source>
        <dbReference type="SAM" id="Phobius"/>
    </source>
</evidence>
<sequence length="509" mass="55237">MATLSRQAAEREQVSAPAFARLPVLAIAAVTGAVLLAVSGRFGYFGDELYFLATGRHHLAWGYADNPWLLPVLARALDTVLPGSVIGLRLLPMLLTCAGVVLAALIAREFGGGHRAQVLTAGAYALSFQLLASGHVLATSTVDPFCWVLVSWLVARWVRTGSDRLLLVAGVVTAIAMQGKFLIAFFWLALAVAALLVGPRWLLTRPALWAGGVLTVLVTAPTLWWQSRNDWPYLLMQEVVAEQNQRLLGGPPMMLPLAVLAAGLLPGVFLVCHGVFALLRAEPLRPFRLFGVAILVVTLVFLVTASRFYYLAGLFAVAFAASAVMIERGATARWWRWVPTVPVFALSIPLMVYLALPVRPASAFSGIDIVDFVSSGSYGWPRLADTAAAAYHDLPREQRARTAVMGDSYWQASALDVYGRERGLPGAYGPERGYWYLGPPGAETTQVLYVGGDQDWLRRHFGDVRRVATVTLGSGIDADAAVANRDVPVWLCTSPAAPWPELWARMHRP</sequence>
<evidence type="ECO:0000256" key="7">
    <source>
        <dbReference type="ARBA" id="ARBA00023136"/>
    </source>
</evidence>
<dbReference type="AlphaFoldDB" id="A0A7W7Q8Q7"/>
<accession>A0A7W7Q8Q7</accession>
<feature type="transmembrane region" description="Helical" evidence="8">
    <location>
        <begin position="86"/>
        <end position="107"/>
    </location>
</feature>
<evidence type="ECO:0000313" key="10">
    <source>
        <dbReference type="EMBL" id="MBB4908734.1"/>
    </source>
</evidence>
<comment type="caution">
    <text evidence="10">The sequence shown here is derived from an EMBL/GenBank/DDBJ whole genome shotgun (WGS) entry which is preliminary data.</text>
</comment>
<dbReference type="Pfam" id="PF13231">
    <property type="entry name" value="PMT_2"/>
    <property type="match status" value="1"/>
</dbReference>
<feature type="domain" description="Glycosyltransferase RgtA/B/C/D-like" evidence="9">
    <location>
        <begin position="67"/>
        <end position="225"/>
    </location>
</feature>
<evidence type="ECO:0000256" key="5">
    <source>
        <dbReference type="ARBA" id="ARBA00022692"/>
    </source>
</evidence>